<dbReference type="AlphaFoldDB" id="A0AAV7NU89"/>
<accession>A0AAV7NU89</accession>
<protein>
    <submittedName>
        <fullName evidence="2">Uncharacterized protein</fullName>
    </submittedName>
</protein>
<feature type="region of interest" description="Disordered" evidence="1">
    <location>
        <begin position="40"/>
        <end position="60"/>
    </location>
</feature>
<keyword evidence="3" id="KW-1185">Reference proteome</keyword>
<evidence type="ECO:0000256" key="1">
    <source>
        <dbReference type="SAM" id="MobiDB-lite"/>
    </source>
</evidence>
<dbReference type="Proteomes" id="UP001066276">
    <property type="component" value="Chromosome 8"/>
</dbReference>
<name>A0AAV7NU89_PLEWA</name>
<proteinExistence type="predicted"/>
<organism evidence="2 3">
    <name type="scientific">Pleurodeles waltl</name>
    <name type="common">Iberian ribbed newt</name>
    <dbReference type="NCBI Taxonomy" id="8319"/>
    <lineage>
        <taxon>Eukaryota</taxon>
        <taxon>Metazoa</taxon>
        <taxon>Chordata</taxon>
        <taxon>Craniata</taxon>
        <taxon>Vertebrata</taxon>
        <taxon>Euteleostomi</taxon>
        <taxon>Amphibia</taxon>
        <taxon>Batrachia</taxon>
        <taxon>Caudata</taxon>
        <taxon>Salamandroidea</taxon>
        <taxon>Salamandridae</taxon>
        <taxon>Pleurodelinae</taxon>
        <taxon>Pleurodeles</taxon>
    </lineage>
</organism>
<gene>
    <name evidence="2" type="ORF">NDU88_007661</name>
</gene>
<feature type="region of interest" description="Disordered" evidence="1">
    <location>
        <begin position="109"/>
        <end position="171"/>
    </location>
</feature>
<dbReference type="EMBL" id="JANPWB010000012">
    <property type="protein sequence ID" value="KAJ1119476.1"/>
    <property type="molecule type" value="Genomic_DNA"/>
</dbReference>
<comment type="caution">
    <text evidence="2">The sequence shown here is derived from an EMBL/GenBank/DDBJ whole genome shotgun (WGS) entry which is preliminary data.</text>
</comment>
<evidence type="ECO:0000313" key="2">
    <source>
        <dbReference type="EMBL" id="KAJ1119476.1"/>
    </source>
</evidence>
<reference evidence="2" key="1">
    <citation type="journal article" date="2022" name="bioRxiv">
        <title>Sequencing and chromosome-scale assembly of the giantPleurodeles waltlgenome.</title>
        <authorList>
            <person name="Brown T."/>
            <person name="Elewa A."/>
            <person name="Iarovenko S."/>
            <person name="Subramanian E."/>
            <person name="Araus A.J."/>
            <person name="Petzold A."/>
            <person name="Susuki M."/>
            <person name="Suzuki K.-i.T."/>
            <person name="Hayashi T."/>
            <person name="Toyoda A."/>
            <person name="Oliveira C."/>
            <person name="Osipova E."/>
            <person name="Leigh N.D."/>
            <person name="Simon A."/>
            <person name="Yun M.H."/>
        </authorList>
    </citation>
    <scope>NUCLEOTIDE SEQUENCE</scope>
    <source>
        <strain evidence="2">20211129_DDA</strain>
        <tissue evidence="2">Liver</tissue>
    </source>
</reference>
<evidence type="ECO:0000313" key="3">
    <source>
        <dbReference type="Proteomes" id="UP001066276"/>
    </source>
</evidence>
<sequence>MVPRSSTCSTAYKLPAANHCPLPTGLQLPAPARRQSKEVLSPGADCSMRATWPEGLEPPSNDGALRPGGRGLATLAPQAHRFFFGSVVGIGPPGVPHTQARWSDLTVPSAHVTSRPQPPITCTRPAVDPHGLSPPPPPATSKVGPRECRVPGHRSSIAPSPAGCRRPLSPH</sequence>